<dbReference type="Pfam" id="PF13356">
    <property type="entry name" value="Arm-DNA-bind_3"/>
    <property type="match status" value="1"/>
</dbReference>
<keyword evidence="7" id="KW-1185">Reference proteome</keyword>
<evidence type="ECO:0000256" key="1">
    <source>
        <dbReference type="ARBA" id="ARBA00008857"/>
    </source>
</evidence>
<organism evidence="6 7">
    <name type="scientific">Roseovarius pacificus</name>
    <dbReference type="NCBI Taxonomy" id="337701"/>
    <lineage>
        <taxon>Bacteria</taxon>
        <taxon>Pseudomonadati</taxon>
        <taxon>Pseudomonadota</taxon>
        <taxon>Alphaproteobacteria</taxon>
        <taxon>Rhodobacterales</taxon>
        <taxon>Roseobacteraceae</taxon>
        <taxon>Roseovarius</taxon>
    </lineage>
</organism>
<dbReference type="AlphaFoldDB" id="A0A1M7EZW4"/>
<dbReference type="Gene3D" id="1.10.443.10">
    <property type="entry name" value="Intergrase catalytic core"/>
    <property type="match status" value="1"/>
</dbReference>
<dbReference type="PANTHER" id="PTHR30629:SF2">
    <property type="entry name" value="PROPHAGE INTEGRASE INTS-RELATED"/>
    <property type="match status" value="1"/>
</dbReference>
<accession>A0A1M7EZW4</accession>
<dbReference type="EMBL" id="FRBR01000008">
    <property type="protein sequence ID" value="SHL97077.1"/>
    <property type="molecule type" value="Genomic_DNA"/>
</dbReference>
<evidence type="ECO:0000256" key="4">
    <source>
        <dbReference type="SAM" id="MobiDB-lite"/>
    </source>
</evidence>
<gene>
    <name evidence="6" type="ORF">SAMN05444398_10815</name>
</gene>
<keyword evidence="2" id="KW-0229">DNA integration</keyword>
<comment type="similarity">
    <text evidence="1">Belongs to the 'phage' integrase family.</text>
</comment>
<dbReference type="InterPro" id="IPR002104">
    <property type="entry name" value="Integrase_catalytic"/>
</dbReference>
<reference evidence="6 7" key="1">
    <citation type="submission" date="2016-11" db="EMBL/GenBank/DDBJ databases">
        <authorList>
            <person name="Jaros S."/>
            <person name="Januszkiewicz K."/>
            <person name="Wedrychowicz H."/>
        </authorList>
    </citation>
    <scope>NUCLEOTIDE SEQUENCE [LARGE SCALE GENOMIC DNA]</scope>
    <source>
        <strain evidence="6 7">DSM 29589</strain>
    </source>
</reference>
<evidence type="ECO:0000313" key="7">
    <source>
        <dbReference type="Proteomes" id="UP000183974"/>
    </source>
</evidence>
<dbReference type="GO" id="GO:0006310">
    <property type="term" value="P:DNA recombination"/>
    <property type="evidence" value="ECO:0007669"/>
    <property type="project" value="UniProtKB-KW"/>
</dbReference>
<dbReference type="PROSITE" id="PS51898">
    <property type="entry name" value="TYR_RECOMBINASE"/>
    <property type="match status" value="1"/>
</dbReference>
<dbReference type="RefSeq" id="WP_159437835.1">
    <property type="nucleotide sequence ID" value="NZ_BMLR01000009.1"/>
</dbReference>
<feature type="domain" description="Tyr recombinase" evidence="5">
    <location>
        <begin position="242"/>
        <end position="443"/>
    </location>
</feature>
<dbReference type="SUPFAM" id="SSF56349">
    <property type="entry name" value="DNA breaking-rejoining enzymes"/>
    <property type="match status" value="1"/>
</dbReference>
<dbReference type="PANTHER" id="PTHR30629">
    <property type="entry name" value="PROPHAGE INTEGRASE"/>
    <property type="match status" value="1"/>
</dbReference>
<dbReference type="STRING" id="337701.SAMN05444398_10815"/>
<dbReference type="Gene3D" id="3.30.160.390">
    <property type="entry name" value="Integrase, DNA-binding domain"/>
    <property type="match status" value="1"/>
</dbReference>
<dbReference type="InterPro" id="IPR025166">
    <property type="entry name" value="Integrase_DNA_bind_dom"/>
</dbReference>
<proteinExistence type="inferred from homology"/>
<dbReference type="InterPro" id="IPR050808">
    <property type="entry name" value="Phage_Integrase"/>
</dbReference>
<feature type="region of interest" description="Disordered" evidence="4">
    <location>
        <begin position="471"/>
        <end position="491"/>
    </location>
</feature>
<protein>
    <submittedName>
        <fullName evidence="6">Phage integrase family protein</fullName>
    </submittedName>
</protein>
<evidence type="ECO:0000256" key="2">
    <source>
        <dbReference type="ARBA" id="ARBA00022908"/>
    </source>
</evidence>
<evidence type="ECO:0000313" key="6">
    <source>
        <dbReference type="EMBL" id="SHL97077.1"/>
    </source>
</evidence>
<evidence type="ECO:0000259" key="5">
    <source>
        <dbReference type="PROSITE" id="PS51898"/>
    </source>
</evidence>
<dbReference type="Pfam" id="PF00589">
    <property type="entry name" value="Phage_integrase"/>
    <property type="match status" value="1"/>
</dbReference>
<dbReference type="GO" id="GO:0003677">
    <property type="term" value="F:DNA binding"/>
    <property type="evidence" value="ECO:0007669"/>
    <property type="project" value="InterPro"/>
</dbReference>
<keyword evidence="3" id="KW-0233">DNA recombination</keyword>
<dbReference type="InterPro" id="IPR013762">
    <property type="entry name" value="Integrase-like_cat_sf"/>
</dbReference>
<dbReference type="OrthoDB" id="7615137at2"/>
<sequence length="491" mass="54606">MTNKNSNTPREITDVFVRGFKNNSGKRAEIRDSKITGLVLRITPKNKKTFTLQTRSMAGDKMQITIGSYPAVSLKDARTIAMNHLADIRRGHDPREKVRLTKAQLETESLSLTNLLDEVEPIFALTKSTWRAGSRFGRSKPEARSAIENVFSALLNKPLTKLKSSDFSKAVKHYSPKRPRKGKKTANGTSARALAYLRPVFDWACHRGRFTKEGAGREQRLELPDLSKIYDPSIDDPTLEGVRERVLSQTELAKVMPFLIHPAPAQLRPELAPQADYGPIAFRFILLTLSRREEVAGARCKDFDLQSGTWTKQVKTRRKPGIRGHANRRTVTIPLSDAAISLLNSLPSLTYGRPDDLVFPSSSGGLLCNWDRTQETINRASGTFGWHRHDLRRTAATILQQLGVAPAIIDTLLCHVNPLSREKVSAAAQNYLIDKKLLQNVVDHERVAVNLLASALGSICSEPQIGFSVSCNEASSTPEQTKKRSPWATAE</sequence>
<dbReference type="InterPro" id="IPR038488">
    <property type="entry name" value="Integrase_DNA-bd_sf"/>
</dbReference>
<name>A0A1M7EZW4_9RHOB</name>
<evidence type="ECO:0000256" key="3">
    <source>
        <dbReference type="ARBA" id="ARBA00023172"/>
    </source>
</evidence>
<dbReference type="InterPro" id="IPR011010">
    <property type="entry name" value="DNA_brk_join_enz"/>
</dbReference>
<dbReference type="Proteomes" id="UP000183974">
    <property type="component" value="Unassembled WGS sequence"/>
</dbReference>
<dbReference type="GO" id="GO:0015074">
    <property type="term" value="P:DNA integration"/>
    <property type="evidence" value="ECO:0007669"/>
    <property type="project" value="UniProtKB-KW"/>
</dbReference>